<comment type="caution">
    <text evidence="1">The sequence shown here is derived from an EMBL/GenBank/DDBJ whole genome shotgun (WGS) entry which is preliminary data.</text>
</comment>
<dbReference type="Proteomes" id="UP000838821">
    <property type="component" value="Unassembled WGS sequence"/>
</dbReference>
<protein>
    <submittedName>
        <fullName evidence="1">Uncharacterized protein</fullName>
    </submittedName>
</protein>
<evidence type="ECO:0000313" key="1">
    <source>
        <dbReference type="EMBL" id="CAH1223961.1"/>
    </source>
</evidence>
<proteinExistence type="predicted"/>
<evidence type="ECO:0000313" key="2">
    <source>
        <dbReference type="Proteomes" id="UP000838821"/>
    </source>
</evidence>
<gene>
    <name evidence="1" type="ORF">PAECIP111891_05591</name>
</gene>
<keyword evidence="2" id="KW-1185">Reference proteome</keyword>
<accession>A0ABM9CVL1</accession>
<organism evidence="1 2">
    <name type="scientific">Paenibacillus allorhizoplanae</name>
    <dbReference type="NCBI Taxonomy" id="2905648"/>
    <lineage>
        <taxon>Bacteria</taxon>
        <taxon>Bacillati</taxon>
        <taxon>Bacillota</taxon>
        <taxon>Bacilli</taxon>
        <taxon>Bacillales</taxon>
        <taxon>Paenibacillaceae</taxon>
        <taxon>Paenibacillus</taxon>
    </lineage>
</organism>
<dbReference type="EMBL" id="CAKMMW010000023">
    <property type="protein sequence ID" value="CAH1223961.1"/>
    <property type="molecule type" value="Genomic_DNA"/>
</dbReference>
<reference evidence="1" key="1">
    <citation type="submission" date="2022-01" db="EMBL/GenBank/DDBJ databases">
        <authorList>
            <person name="Criscuolo A."/>
        </authorList>
    </citation>
    <scope>NUCLEOTIDE SEQUENCE</scope>
    <source>
        <strain evidence="1">CIP111891</strain>
    </source>
</reference>
<name>A0ABM9CVL1_9BACL</name>
<sequence length="139" mass="15942">MSKFSDANFRKQLSTIFIRLAEKIEQDEQFAKWIFEGINFSKRKNSQGKRAVQMEVKSVVSEAIPLPDIFAIFSTGGPEGLRDQLNTYEVEILIDIVLNNGLDPVRKVRKWKTKKKIITYIVDVISKQMSKGNTFLDKG</sequence>
<dbReference type="RefSeq" id="WP_236291740.1">
    <property type="nucleotide sequence ID" value="NZ_CAKMMW010000023.1"/>
</dbReference>